<dbReference type="Proteomes" id="UP000199120">
    <property type="component" value="Unassembled WGS sequence"/>
</dbReference>
<organism evidence="2 3">
    <name type="scientific">Paraburkholderia caballeronis</name>
    <dbReference type="NCBI Taxonomy" id="416943"/>
    <lineage>
        <taxon>Bacteria</taxon>
        <taxon>Pseudomonadati</taxon>
        <taxon>Pseudomonadota</taxon>
        <taxon>Betaproteobacteria</taxon>
        <taxon>Burkholderiales</taxon>
        <taxon>Burkholderiaceae</taxon>
        <taxon>Paraburkholderia</taxon>
    </lineage>
</organism>
<accession>A0A1H7FWW9</accession>
<feature type="domain" description="HDOD" evidence="1">
    <location>
        <begin position="39"/>
        <end position="234"/>
    </location>
</feature>
<dbReference type="EMBL" id="FOAJ01000001">
    <property type="protein sequence ID" value="SEK28982.1"/>
    <property type="molecule type" value="Genomic_DNA"/>
</dbReference>
<dbReference type="STRING" id="416943.SAMN05445871_5784"/>
<dbReference type="PANTHER" id="PTHR33525:SF3">
    <property type="entry name" value="RIBONUCLEASE Y"/>
    <property type="match status" value="1"/>
</dbReference>
<name>A0A1H7FWW9_9BURK</name>
<evidence type="ECO:0000259" key="1">
    <source>
        <dbReference type="PROSITE" id="PS51833"/>
    </source>
</evidence>
<dbReference type="PROSITE" id="PS51833">
    <property type="entry name" value="HDOD"/>
    <property type="match status" value="1"/>
</dbReference>
<protein>
    <submittedName>
        <fullName evidence="2">HDOD domain-containing protein</fullName>
    </submittedName>
</protein>
<sequence length="502" mass="54122">MTDVPTAAASPSPQDDGGARLKAQALNRLWMRMSERGDFPILSESVRSAIAAMSHEDCDFAALVQLVLADFALTQKVLRLANSAMYRAFGGNITTISHALMVLGVDAVVHLTIGLKIVEHFHHSDARRIDAELELNRSILASGVARKLAARGNALAAEEAVVCTLMRQIGKLVVVFYLDAEWDRIRERIEAGVDETAASREVLGATLEDIGLEAASRWRLPDRIRFGMGPFDPGVDQSSTGHWLRAIASYSTEAAGVLTQAYPADGQREAQIEALAGRYADALGIEPHDVVAGSLEFANETAGATTMHEIDVLRGDAEAIRLDPQARIGAGAAELAALPATTPPGQALALACEILHEGLGLARTIAFVRHADGSFNAHIGFGPHVDALLPTLSFDAAFQPDVFHLAIANPVGIFVEHARAPKMIARQPAWFRRAFDDVRSFVLLPVVDRDQHTCALLYGDWSIRQKGRRIEQSEMRSLNGLARELGRFFAAGGNLGKPAGSR</sequence>
<proteinExistence type="predicted"/>
<evidence type="ECO:0000313" key="3">
    <source>
        <dbReference type="Proteomes" id="UP000199120"/>
    </source>
</evidence>
<dbReference type="InterPro" id="IPR013976">
    <property type="entry name" value="HDOD"/>
</dbReference>
<dbReference type="Gene3D" id="1.10.3210.10">
    <property type="entry name" value="Hypothetical protein af1432"/>
    <property type="match status" value="1"/>
</dbReference>
<dbReference type="Pfam" id="PF08668">
    <property type="entry name" value="HDOD"/>
    <property type="match status" value="1"/>
</dbReference>
<reference evidence="3" key="1">
    <citation type="submission" date="2016-10" db="EMBL/GenBank/DDBJ databases">
        <authorList>
            <person name="Varghese N."/>
            <person name="Submissions S."/>
        </authorList>
    </citation>
    <scope>NUCLEOTIDE SEQUENCE [LARGE SCALE GENOMIC DNA]</scope>
    <source>
        <strain evidence="3">LMG 26416</strain>
    </source>
</reference>
<keyword evidence="3" id="KW-1185">Reference proteome</keyword>
<dbReference type="PANTHER" id="PTHR33525">
    <property type="match status" value="1"/>
</dbReference>
<dbReference type="InterPro" id="IPR052340">
    <property type="entry name" value="RNase_Y/CdgJ"/>
</dbReference>
<dbReference type="AlphaFoldDB" id="A0A1H7FWW9"/>
<dbReference type="SUPFAM" id="SSF109604">
    <property type="entry name" value="HD-domain/PDEase-like"/>
    <property type="match status" value="1"/>
</dbReference>
<evidence type="ECO:0000313" key="2">
    <source>
        <dbReference type="EMBL" id="SEK28982.1"/>
    </source>
</evidence>
<gene>
    <name evidence="2" type="ORF">SAMN05192542_101460</name>
</gene>